<proteinExistence type="predicted"/>
<keyword evidence="2" id="KW-1185">Reference proteome</keyword>
<evidence type="ECO:0000313" key="1">
    <source>
        <dbReference type="EMBL" id="KDQ59932.1"/>
    </source>
</evidence>
<reference evidence="2" key="1">
    <citation type="journal article" date="2014" name="Proc. Natl. Acad. Sci. U.S.A.">
        <title>Extensive sampling of basidiomycete genomes demonstrates inadequacy of the white-rot/brown-rot paradigm for wood decay fungi.</title>
        <authorList>
            <person name="Riley R."/>
            <person name="Salamov A.A."/>
            <person name="Brown D.W."/>
            <person name="Nagy L.G."/>
            <person name="Floudas D."/>
            <person name="Held B.W."/>
            <person name="Levasseur A."/>
            <person name="Lombard V."/>
            <person name="Morin E."/>
            <person name="Otillar R."/>
            <person name="Lindquist E.A."/>
            <person name="Sun H."/>
            <person name="LaButti K.M."/>
            <person name="Schmutz J."/>
            <person name="Jabbour D."/>
            <person name="Luo H."/>
            <person name="Baker S.E."/>
            <person name="Pisabarro A.G."/>
            <person name="Walton J.D."/>
            <person name="Blanchette R.A."/>
            <person name="Henrissat B."/>
            <person name="Martin F."/>
            <person name="Cullen D."/>
            <person name="Hibbett D.S."/>
            <person name="Grigoriev I.V."/>
        </authorList>
    </citation>
    <scope>NUCLEOTIDE SEQUENCE [LARGE SCALE GENOMIC DNA]</scope>
    <source>
        <strain evidence="2">MUCL 33604</strain>
    </source>
</reference>
<sequence>MSPPQKWKLALGGNYPSFVLRARDVNCWPVSSGIHFYVASRLSDFPSVSIPQVLCMAFQPPLGPPQRQCPSYALYSTKRHQCTIWRDGLSENCDVHVRTVGRRVLISASDLVDSHSFFFEREQGDCGIVVRALCVDVWFLAGISLVHACPDQELSTP</sequence>
<protein>
    <submittedName>
        <fullName evidence="1">Uncharacterized protein</fullName>
    </submittedName>
</protein>
<accession>A0A067Q8X6</accession>
<evidence type="ECO:0000313" key="2">
    <source>
        <dbReference type="Proteomes" id="UP000027265"/>
    </source>
</evidence>
<dbReference type="InParanoid" id="A0A067Q8X6"/>
<dbReference type="HOGENOM" id="CLU_1678175_0_0_1"/>
<dbReference type="Proteomes" id="UP000027265">
    <property type="component" value="Unassembled WGS sequence"/>
</dbReference>
<gene>
    <name evidence="1" type="ORF">JAAARDRAFT_33523</name>
</gene>
<dbReference type="AlphaFoldDB" id="A0A067Q8X6"/>
<name>A0A067Q8X6_9AGAM</name>
<dbReference type="EMBL" id="KL197715">
    <property type="protein sequence ID" value="KDQ59932.1"/>
    <property type="molecule type" value="Genomic_DNA"/>
</dbReference>
<organism evidence="1 2">
    <name type="scientific">Jaapia argillacea MUCL 33604</name>
    <dbReference type="NCBI Taxonomy" id="933084"/>
    <lineage>
        <taxon>Eukaryota</taxon>
        <taxon>Fungi</taxon>
        <taxon>Dikarya</taxon>
        <taxon>Basidiomycota</taxon>
        <taxon>Agaricomycotina</taxon>
        <taxon>Agaricomycetes</taxon>
        <taxon>Agaricomycetidae</taxon>
        <taxon>Jaapiales</taxon>
        <taxon>Jaapiaceae</taxon>
        <taxon>Jaapia</taxon>
    </lineage>
</organism>